<comment type="pathway">
    <text evidence="4 14 15">Cofactor biosynthesis; riboflavin biosynthesis; 2-hydroxy-3-oxobutyl phosphate from D-ribulose 5-phosphate: step 1/1.</text>
</comment>
<evidence type="ECO:0000256" key="11">
    <source>
        <dbReference type="ARBA" id="ARBA00022842"/>
    </source>
</evidence>
<proteinExistence type="inferred from homology"/>
<comment type="similarity">
    <text evidence="6">In the C-terminal section; belongs to the GTP cyclohydrolase II family.</text>
</comment>
<dbReference type="AlphaFoldDB" id="A0A0B5E141"/>
<keyword evidence="13 14" id="KW-0456">Lyase</keyword>
<evidence type="ECO:0000256" key="1">
    <source>
        <dbReference type="ARBA" id="ARBA00000141"/>
    </source>
</evidence>
<evidence type="ECO:0000256" key="3">
    <source>
        <dbReference type="ARBA" id="ARBA00002284"/>
    </source>
</evidence>
<feature type="site" description="Essential for catalytic activity" evidence="14">
    <location>
        <position position="125"/>
    </location>
</feature>
<dbReference type="Gene3D" id="3.90.870.10">
    <property type="entry name" value="DHBP synthase"/>
    <property type="match status" value="1"/>
</dbReference>
<dbReference type="EMBL" id="CP004393">
    <property type="protein sequence ID" value="AJE46721.1"/>
    <property type="molecule type" value="Genomic_DNA"/>
</dbReference>
<comment type="cofactor">
    <cofactor evidence="14 15">
        <name>Mg(2+)</name>
        <dbReference type="ChEBI" id="CHEBI:18420"/>
    </cofactor>
    <cofactor evidence="14 15">
        <name>Mn(2+)</name>
        <dbReference type="ChEBI" id="CHEBI:29035"/>
    </cofactor>
    <text evidence="14 15">Binds 2 divalent metal cations per subunit. Magnesium or manganese.</text>
</comment>
<comment type="cofactor">
    <cofactor evidence="2">
        <name>Mn(2+)</name>
        <dbReference type="ChEBI" id="CHEBI:29035"/>
    </cofactor>
</comment>
<evidence type="ECO:0000256" key="6">
    <source>
        <dbReference type="ARBA" id="ARBA00008976"/>
    </source>
</evidence>
<reference evidence="16 17" key="1">
    <citation type="journal article" date="2014" name="Int. J. Syst. Evol. Microbiol.">
        <title>Celeribacter indicus sp. nov., a polycyclic aromatic hydrocarbon-degrading bacterium from deep-sea sediment and reclassification of Huaishuia halophila as Celeribacter halophilus comb. nov.</title>
        <authorList>
            <person name="Lai Q."/>
            <person name="Cao J."/>
            <person name="Yuan J."/>
            <person name="Li F."/>
            <person name="Shao Z."/>
        </authorList>
    </citation>
    <scope>NUCLEOTIDE SEQUENCE [LARGE SCALE GENOMIC DNA]</scope>
    <source>
        <strain evidence="16">P73</strain>
    </source>
</reference>
<evidence type="ECO:0000256" key="8">
    <source>
        <dbReference type="ARBA" id="ARBA00018836"/>
    </source>
</evidence>
<dbReference type="InterPro" id="IPR017945">
    <property type="entry name" value="DHBP_synth_RibB-like_a/b_dom"/>
</dbReference>
<dbReference type="GO" id="GO:0009231">
    <property type="term" value="P:riboflavin biosynthetic process"/>
    <property type="evidence" value="ECO:0007669"/>
    <property type="project" value="UniProtKB-UniRule"/>
</dbReference>
<dbReference type="SUPFAM" id="SSF55821">
    <property type="entry name" value="YrdC/RibB"/>
    <property type="match status" value="1"/>
</dbReference>
<feature type="binding site" evidence="14">
    <location>
        <position position="27"/>
    </location>
    <ligand>
        <name>Mg(2+)</name>
        <dbReference type="ChEBI" id="CHEBI:18420"/>
        <label>2</label>
    </ligand>
</feature>
<evidence type="ECO:0000256" key="5">
    <source>
        <dbReference type="ARBA" id="ARBA00005520"/>
    </source>
</evidence>
<dbReference type="GO" id="GO:0030145">
    <property type="term" value="F:manganese ion binding"/>
    <property type="evidence" value="ECO:0007669"/>
    <property type="project" value="UniProtKB-UniRule"/>
</dbReference>
<evidence type="ECO:0000256" key="2">
    <source>
        <dbReference type="ARBA" id="ARBA00001936"/>
    </source>
</evidence>
<dbReference type="GO" id="GO:0005829">
    <property type="term" value="C:cytosol"/>
    <property type="evidence" value="ECO:0007669"/>
    <property type="project" value="TreeGrafter"/>
</dbReference>
<evidence type="ECO:0000256" key="14">
    <source>
        <dbReference type="HAMAP-Rule" id="MF_00180"/>
    </source>
</evidence>
<dbReference type="KEGG" id="cid:P73_2006"/>
<evidence type="ECO:0000313" key="16">
    <source>
        <dbReference type="EMBL" id="AJE46721.1"/>
    </source>
</evidence>
<evidence type="ECO:0000256" key="13">
    <source>
        <dbReference type="ARBA" id="ARBA00023239"/>
    </source>
</evidence>
<dbReference type="GO" id="GO:0003935">
    <property type="term" value="F:GTP cyclohydrolase II activity"/>
    <property type="evidence" value="ECO:0007669"/>
    <property type="project" value="TreeGrafter"/>
</dbReference>
<evidence type="ECO:0000256" key="12">
    <source>
        <dbReference type="ARBA" id="ARBA00023211"/>
    </source>
</evidence>
<accession>A0A0B5E141</accession>
<evidence type="ECO:0000256" key="7">
    <source>
        <dbReference type="ARBA" id="ARBA00012153"/>
    </source>
</evidence>
<sequence length="214" mass="22616">MNKEISEAISDLRNGRLVVVVDDEDRENEGDLICAAALCTPEQMAFIVRHTCGIVCTPLSAGIAARLGLAPMVAENDSAHGTAFTVSVDLRAGHSTGISAADRANTVRALADPGSEPQHFARPGHVFPLLARPNGVLERPGHTEAAVDLCRLAGLPPVGVICELVNDDGTVKKGQQIDDFARQHGLRKISVQQLVDFRRAGLDSAATSPQKIAS</sequence>
<dbReference type="Proteomes" id="UP000031521">
    <property type="component" value="Chromosome"/>
</dbReference>
<dbReference type="PANTHER" id="PTHR21327">
    <property type="entry name" value="GTP CYCLOHYDROLASE II-RELATED"/>
    <property type="match status" value="1"/>
</dbReference>
<comment type="subunit">
    <text evidence="14 15">Homodimer.</text>
</comment>
<keyword evidence="12 14" id="KW-0464">Manganese</keyword>
<comment type="function">
    <text evidence="3 14 15">Catalyzes the conversion of D-ribulose 5-phosphate to formate and 3,4-dihydroxy-2-butanone 4-phosphate.</text>
</comment>
<evidence type="ECO:0000313" key="17">
    <source>
        <dbReference type="Proteomes" id="UP000031521"/>
    </source>
</evidence>
<comment type="catalytic activity">
    <reaction evidence="1 14 15">
        <text>D-ribulose 5-phosphate = (2S)-2-hydroxy-3-oxobutyl phosphate + formate + H(+)</text>
        <dbReference type="Rhea" id="RHEA:18457"/>
        <dbReference type="ChEBI" id="CHEBI:15378"/>
        <dbReference type="ChEBI" id="CHEBI:15740"/>
        <dbReference type="ChEBI" id="CHEBI:58121"/>
        <dbReference type="ChEBI" id="CHEBI:58830"/>
        <dbReference type="EC" id="4.1.99.12"/>
    </reaction>
</comment>
<feature type="binding site" evidence="14">
    <location>
        <begin position="26"/>
        <end position="27"/>
    </location>
    <ligand>
        <name>D-ribulose 5-phosphate</name>
        <dbReference type="ChEBI" id="CHEBI:58121"/>
    </ligand>
</feature>
<name>A0A0B5E141_9RHOB</name>
<organism evidence="16 17">
    <name type="scientific">Celeribacter indicus</name>
    <dbReference type="NCBI Taxonomy" id="1208324"/>
    <lineage>
        <taxon>Bacteria</taxon>
        <taxon>Pseudomonadati</taxon>
        <taxon>Pseudomonadota</taxon>
        <taxon>Alphaproteobacteria</taxon>
        <taxon>Rhodobacterales</taxon>
        <taxon>Roseobacteraceae</taxon>
        <taxon>Celeribacter</taxon>
    </lineage>
</organism>
<dbReference type="UniPathway" id="UPA00275">
    <property type="reaction ID" value="UER00399"/>
</dbReference>
<dbReference type="GO" id="GO:0008686">
    <property type="term" value="F:3,4-dihydroxy-2-butanone-4-phosphate synthase activity"/>
    <property type="evidence" value="ECO:0007669"/>
    <property type="project" value="UniProtKB-UniRule"/>
</dbReference>
<evidence type="ECO:0000256" key="10">
    <source>
        <dbReference type="ARBA" id="ARBA00022723"/>
    </source>
</evidence>
<feature type="binding site" evidence="14">
    <location>
        <position position="27"/>
    </location>
    <ligand>
        <name>Mg(2+)</name>
        <dbReference type="ChEBI" id="CHEBI:18420"/>
        <label>1</label>
    </ligand>
</feature>
<feature type="binding site" evidence="14">
    <location>
        <position position="31"/>
    </location>
    <ligand>
        <name>D-ribulose 5-phosphate</name>
        <dbReference type="ChEBI" id="CHEBI:58121"/>
    </ligand>
</feature>
<comment type="similarity">
    <text evidence="5">In the N-terminal section; belongs to the DHBP synthase family.</text>
</comment>
<dbReference type="Pfam" id="PF00926">
    <property type="entry name" value="DHBP_synthase"/>
    <property type="match status" value="1"/>
</dbReference>
<dbReference type="FunFam" id="3.90.870.10:FF:000001">
    <property type="entry name" value="Riboflavin biosynthesis protein RibBA"/>
    <property type="match status" value="1"/>
</dbReference>
<dbReference type="PANTHER" id="PTHR21327:SF18">
    <property type="entry name" value="3,4-DIHYDROXY-2-BUTANONE 4-PHOSPHATE SYNTHASE"/>
    <property type="match status" value="1"/>
</dbReference>
<dbReference type="RefSeq" id="WP_052453147.1">
    <property type="nucleotide sequence ID" value="NZ_CP004393.1"/>
</dbReference>
<keyword evidence="10 14" id="KW-0479">Metal-binding</keyword>
<evidence type="ECO:0000256" key="4">
    <source>
        <dbReference type="ARBA" id="ARBA00004904"/>
    </source>
</evidence>
<comment type="similarity">
    <text evidence="14 15">Belongs to the DHBP synthase family.</text>
</comment>
<dbReference type="HOGENOM" id="CLU_020273_3_0_5"/>
<feature type="binding site" evidence="14">
    <location>
        <position position="142"/>
    </location>
    <ligand>
        <name>Mg(2+)</name>
        <dbReference type="ChEBI" id="CHEBI:18420"/>
        <label>2</label>
    </ligand>
</feature>
<dbReference type="HAMAP" id="MF_00180">
    <property type="entry name" value="RibB"/>
    <property type="match status" value="1"/>
</dbReference>
<dbReference type="InterPro" id="IPR000422">
    <property type="entry name" value="DHBP_synthase_RibB"/>
</dbReference>
<dbReference type="OrthoDB" id="9793111at2"/>
<keyword evidence="17" id="KW-1185">Reference proteome</keyword>
<feature type="site" description="Essential for catalytic activity" evidence="14">
    <location>
        <position position="163"/>
    </location>
</feature>
<dbReference type="EC" id="4.1.99.12" evidence="7 14"/>
<feature type="binding site" evidence="14">
    <location>
        <begin position="139"/>
        <end position="143"/>
    </location>
    <ligand>
        <name>D-ribulose 5-phosphate</name>
        <dbReference type="ChEBI" id="CHEBI:58121"/>
    </ligand>
</feature>
<dbReference type="GO" id="GO:0000287">
    <property type="term" value="F:magnesium ion binding"/>
    <property type="evidence" value="ECO:0007669"/>
    <property type="project" value="UniProtKB-UniRule"/>
</dbReference>
<protein>
    <recommendedName>
        <fullName evidence="8 14">3,4-dihydroxy-2-butanone 4-phosphate synthase</fullName>
        <shortName evidence="14 15">DHBP synthase</shortName>
        <ecNumber evidence="7 14">4.1.99.12</ecNumber>
    </recommendedName>
</protein>
<keyword evidence="11 14" id="KW-0460">Magnesium</keyword>
<evidence type="ECO:0000256" key="9">
    <source>
        <dbReference type="ARBA" id="ARBA00022619"/>
    </source>
</evidence>
<dbReference type="NCBIfam" id="TIGR00506">
    <property type="entry name" value="ribB"/>
    <property type="match status" value="1"/>
</dbReference>
<gene>
    <name evidence="14" type="primary">ribB</name>
    <name evidence="16" type="ORF">P73_2006</name>
</gene>
<dbReference type="STRING" id="1208324.P73_2006"/>
<keyword evidence="9 14" id="KW-0686">Riboflavin biosynthesis</keyword>
<evidence type="ECO:0000256" key="15">
    <source>
        <dbReference type="RuleBase" id="RU003843"/>
    </source>
</evidence>